<dbReference type="EMBL" id="CP011974">
    <property type="protein sequence ID" value="AKO91905.1"/>
    <property type="molecule type" value="Genomic_DNA"/>
</dbReference>
<feature type="domain" description="TRASH" evidence="1">
    <location>
        <begin position="480"/>
        <end position="513"/>
    </location>
</feature>
<dbReference type="SMART" id="SM00746">
    <property type="entry name" value="TRASH"/>
    <property type="match status" value="4"/>
</dbReference>
<evidence type="ECO:0000313" key="3">
    <source>
        <dbReference type="Proteomes" id="UP000036202"/>
    </source>
</evidence>
<feature type="domain" description="TRASH" evidence="1">
    <location>
        <begin position="190"/>
        <end position="220"/>
    </location>
</feature>
<organism evidence="2 3">
    <name type="scientific">Priestia filamentosa</name>
    <dbReference type="NCBI Taxonomy" id="1402861"/>
    <lineage>
        <taxon>Bacteria</taxon>
        <taxon>Bacillati</taxon>
        <taxon>Bacillota</taxon>
        <taxon>Bacilli</taxon>
        <taxon>Bacillales</taxon>
        <taxon>Bacillaceae</taxon>
        <taxon>Priestia</taxon>
    </lineage>
</organism>
<name>A0A0H4KE47_9BACI</name>
<dbReference type="Gene3D" id="3.40.960.10">
    <property type="entry name" value="VSR Endonuclease"/>
    <property type="match status" value="1"/>
</dbReference>
<gene>
    <name evidence="2" type="ORF">BEH_07195</name>
</gene>
<sequence>MIIEGQMIEMKWSVLGKEHYESKGYVFTAYKEKFDVEAKDLMVNSKEVIRYTCDNCGVEDSKQARNLLIKEKHYCSLKCRNAKEPIKQREKKIASPYTYDPATKRYEKECQNCKSKYQVPSYRKDISNYCSESCRRLGMNKQVELNCKHCDKQFIRGLSGMKRNKSKQFFCSSACAASYKTEQSMETKECEYCNELFKSKKKYKQRFCSTKCQSEWQSIYLVGEKANNFNKSLPLNKRNTKCEWCGNSTKIKSPTKYRQITEQGKHIFCSTKCTKQWYSSVWSQSEEWREASRIRQTKFLSEGIFDHTDTAPQKVIDSILTEMNVSYINEYNCKYFAIDNYLIDHNLMIEVMGSYWHCDTRHYNDIAYKRQLKRIMNDRRKKAYIKEQYNINILYLWEEEIMNEPKLCKRLIQKYIENKGLLDNYHSFNFILKDDKVSLSSSITLPYMEMELEIVQSKVTERVKKSTSQKQLDKWITFNCEYCGKETEQLKVRYNKSKTHCCSRACSYARQKQM</sequence>
<proteinExistence type="predicted"/>
<dbReference type="Proteomes" id="UP000036202">
    <property type="component" value="Chromosome"/>
</dbReference>
<dbReference type="PATRIC" id="fig|135735.6.peg.1453"/>
<dbReference type="AlphaFoldDB" id="A0A0H4KE47"/>
<dbReference type="InterPro" id="IPR011017">
    <property type="entry name" value="TRASH_dom"/>
</dbReference>
<protein>
    <recommendedName>
        <fullName evidence="1">TRASH domain-containing protein</fullName>
    </recommendedName>
</protein>
<dbReference type="KEGG" id="beo:BEH_07195"/>
<reference evidence="2 3" key="1">
    <citation type="journal article" date="2015" name="PLoS ONE">
        <title>Genome Sequence of Bacillus endophyticus and Analysis of Its Companion Mechanism in the Ketogulonigenium vulgare-Bacillus Strain Consortium.</title>
        <authorList>
            <person name="Jia N."/>
            <person name="Du J."/>
            <person name="Ding M.Z."/>
            <person name="Gao F."/>
            <person name="Yuan Y.J."/>
        </authorList>
    </citation>
    <scope>NUCLEOTIDE SEQUENCE [LARGE SCALE GENOMIC DNA]</scope>
    <source>
        <strain evidence="2 3">Hbe603</strain>
    </source>
</reference>
<accession>A0A0H4KE47</accession>
<feature type="domain" description="TRASH" evidence="1">
    <location>
        <begin position="242"/>
        <end position="281"/>
    </location>
</feature>
<reference evidence="3" key="2">
    <citation type="submission" date="2015-06" db="EMBL/GenBank/DDBJ databases">
        <title>Genome Sequence of Bacillus endophyticus and Analysis of its Companion Mechanism in the Ketogulonigenium vulgare-Bacillus strain Consortium.</title>
        <authorList>
            <person name="Jia N."/>
            <person name="Du J."/>
            <person name="Ding M.-Z."/>
            <person name="Gao F."/>
            <person name="Yuan Y.-J."/>
        </authorList>
    </citation>
    <scope>NUCLEOTIDE SEQUENCE [LARGE SCALE GENOMIC DNA]</scope>
    <source>
        <strain evidence="3">Hbe603</strain>
    </source>
</reference>
<keyword evidence="3" id="KW-1185">Reference proteome</keyword>
<feature type="domain" description="TRASH" evidence="1">
    <location>
        <begin position="147"/>
        <end position="183"/>
    </location>
</feature>
<evidence type="ECO:0000313" key="2">
    <source>
        <dbReference type="EMBL" id="AKO91905.1"/>
    </source>
</evidence>
<evidence type="ECO:0000259" key="1">
    <source>
        <dbReference type="SMART" id="SM00746"/>
    </source>
</evidence>
<dbReference type="RefSeq" id="WP_046216865.1">
    <property type="nucleotide sequence ID" value="NZ_CP011974.1"/>
</dbReference>
<dbReference type="OrthoDB" id="9757917at2"/>